<dbReference type="EC" id="2.7.7.108" evidence="8"/>
<dbReference type="Pfam" id="PF02696">
    <property type="entry name" value="SelO"/>
    <property type="match status" value="1"/>
</dbReference>
<feature type="binding site" evidence="8">
    <location>
        <position position="125"/>
    </location>
    <ligand>
        <name>ATP</name>
        <dbReference type="ChEBI" id="CHEBI:30616"/>
    </ligand>
</feature>
<dbReference type="HAMAP" id="MF_00692">
    <property type="entry name" value="SelO"/>
    <property type="match status" value="1"/>
</dbReference>
<dbReference type="EC" id="2.7.7.-" evidence="8"/>
<sequence length="494" mass="54403">MTSPSHWPFDNSYANLPGQFYSRLEPSPVTRPGPIRINRELAAELGLDADWLASGAGTRVLAGNALPAGAEPLAAVYAGHQFGGFNPQLGDGRAILLGEVVSPSGERFDIQLKGSGRTPYSRGGDGRSPLGPVLREYIVSEAMHVLGVPTSRALAAVTTGDTVYRDRALPGAVLTRVARSHIRIGSFEFFAARRDTGALQQLADHVIARHYPEAASAANPALALLEGVIRRQAALVSRWQLLGFIHGVMNTDNMLLSGETIDYGPCAFMDDFHPETVFSSIDHNGRYAWCNQPSIAHWNLSVLAQCLLPLLHQDEQEGVKLAQAAVDRFPEQFLAAHQAGVNRKLGWQQSRDGDRELVEELFELMAAERVDFTLFFRRLADFAAPASAAPKVEELMPLPARFLPWMQRWQARCDAEGGNPEQRQAAMYQANPAFIPRNHLVEAAIAAAVEREDFQPFHSLVKRLRNPFDYELADRRYALPPQPSEVVHQTFCGT</sequence>
<name>A0A5C8ZZQ8_9GAMM</name>
<feature type="binding site" evidence="8">
    <location>
        <position position="113"/>
    </location>
    <ligand>
        <name>ATP</name>
        <dbReference type="ChEBI" id="CHEBI:30616"/>
    </ligand>
</feature>
<feature type="binding site" evidence="8">
    <location>
        <position position="176"/>
    </location>
    <ligand>
        <name>ATP</name>
        <dbReference type="ChEBI" id="CHEBI:30616"/>
    </ligand>
</feature>
<comment type="catalytic activity">
    <reaction evidence="8">
        <text>L-tyrosyl-[protein] + ATP = O-(5'-adenylyl)-L-tyrosyl-[protein] + diphosphate</text>
        <dbReference type="Rhea" id="RHEA:54288"/>
        <dbReference type="Rhea" id="RHEA-COMP:10136"/>
        <dbReference type="Rhea" id="RHEA-COMP:13846"/>
        <dbReference type="ChEBI" id="CHEBI:30616"/>
        <dbReference type="ChEBI" id="CHEBI:33019"/>
        <dbReference type="ChEBI" id="CHEBI:46858"/>
        <dbReference type="ChEBI" id="CHEBI:83624"/>
        <dbReference type="EC" id="2.7.7.108"/>
    </reaction>
</comment>
<evidence type="ECO:0000313" key="9">
    <source>
        <dbReference type="EMBL" id="TXS94093.1"/>
    </source>
</evidence>
<dbReference type="PANTHER" id="PTHR32057:SF14">
    <property type="entry name" value="PROTEIN ADENYLYLTRANSFERASE SELO, MITOCHONDRIAL"/>
    <property type="match status" value="1"/>
</dbReference>
<dbReference type="AlphaFoldDB" id="A0A5C8ZZQ8"/>
<comment type="catalytic activity">
    <reaction evidence="8">
        <text>L-histidyl-[protein] + UTP = N(tele)-(5'-uridylyl)-L-histidyl-[protein] + diphosphate</text>
        <dbReference type="Rhea" id="RHEA:83891"/>
        <dbReference type="Rhea" id="RHEA-COMP:9745"/>
        <dbReference type="Rhea" id="RHEA-COMP:20239"/>
        <dbReference type="ChEBI" id="CHEBI:29979"/>
        <dbReference type="ChEBI" id="CHEBI:33019"/>
        <dbReference type="ChEBI" id="CHEBI:46398"/>
        <dbReference type="ChEBI" id="CHEBI:233474"/>
    </reaction>
</comment>
<gene>
    <name evidence="8" type="primary">ydiU</name>
    <name evidence="8" type="synonym">selO</name>
    <name evidence="9" type="ORF">FV139_10835</name>
</gene>
<keyword evidence="10" id="KW-1185">Reference proteome</keyword>
<keyword evidence="4 8" id="KW-0479">Metal-binding</keyword>
<evidence type="ECO:0000256" key="2">
    <source>
        <dbReference type="ARBA" id="ARBA00022679"/>
    </source>
</evidence>
<dbReference type="Proteomes" id="UP000321039">
    <property type="component" value="Unassembled WGS sequence"/>
</dbReference>
<comment type="cofactor">
    <cofactor evidence="8">
        <name>Mg(2+)</name>
        <dbReference type="ChEBI" id="CHEBI:18420"/>
    </cofactor>
    <cofactor evidence="8">
        <name>Mn(2+)</name>
        <dbReference type="ChEBI" id="CHEBI:29035"/>
    </cofactor>
</comment>
<feature type="binding site" evidence="8">
    <location>
        <position position="93"/>
    </location>
    <ligand>
        <name>ATP</name>
        <dbReference type="ChEBI" id="CHEBI:30616"/>
    </ligand>
</feature>
<keyword evidence="2 8" id="KW-0808">Transferase</keyword>
<feature type="binding site" evidence="8">
    <location>
        <position position="253"/>
    </location>
    <ligand>
        <name>Mg(2+)</name>
        <dbReference type="ChEBI" id="CHEBI:18420"/>
    </ligand>
</feature>
<protein>
    <recommendedName>
        <fullName evidence="8">Protein nucleotidyltransferase YdiU</fullName>
        <ecNumber evidence="8">2.7.7.-</ecNumber>
    </recommendedName>
    <alternativeName>
        <fullName evidence="8">Protein adenylyltransferase YdiU</fullName>
        <ecNumber evidence="8">2.7.7.108</ecNumber>
    </alternativeName>
    <alternativeName>
        <fullName evidence="8">Protein uridylyltransferase YdiU</fullName>
        <ecNumber evidence="8">2.7.7.-</ecNumber>
    </alternativeName>
</protein>
<comment type="catalytic activity">
    <reaction evidence="8">
        <text>L-seryl-[protein] + UTP = O-(5'-uridylyl)-L-seryl-[protein] + diphosphate</text>
        <dbReference type="Rhea" id="RHEA:64604"/>
        <dbReference type="Rhea" id="RHEA-COMP:9863"/>
        <dbReference type="Rhea" id="RHEA-COMP:16635"/>
        <dbReference type="ChEBI" id="CHEBI:29999"/>
        <dbReference type="ChEBI" id="CHEBI:33019"/>
        <dbReference type="ChEBI" id="CHEBI:46398"/>
        <dbReference type="ChEBI" id="CHEBI:156051"/>
    </reaction>
</comment>
<comment type="catalytic activity">
    <reaction evidence="8">
        <text>L-threonyl-[protein] + ATP = 3-O-(5'-adenylyl)-L-threonyl-[protein] + diphosphate</text>
        <dbReference type="Rhea" id="RHEA:54292"/>
        <dbReference type="Rhea" id="RHEA-COMP:11060"/>
        <dbReference type="Rhea" id="RHEA-COMP:13847"/>
        <dbReference type="ChEBI" id="CHEBI:30013"/>
        <dbReference type="ChEBI" id="CHEBI:30616"/>
        <dbReference type="ChEBI" id="CHEBI:33019"/>
        <dbReference type="ChEBI" id="CHEBI:138113"/>
        <dbReference type="EC" id="2.7.7.108"/>
    </reaction>
</comment>
<comment type="catalytic activity">
    <reaction evidence="8">
        <text>L-seryl-[protein] + ATP = 3-O-(5'-adenylyl)-L-seryl-[protein] + diphosphate</text>
        <dbReference type="Rhea" id="RHEA:58120"/>
        <dbReference type="Rhea" id="RHEA-COMP:9863"/>
        <dbReference type="Rhea" id="RHEA-COMP:15073"/>
        <dbReference type="ChEBI" id="CHEBI:29999"/>
        <dbReference type="ChEBI" id="CHEBI:30616"/>
        <dbReference type="ChEBI" id="CHEBI:33019"/>
        <dbReference type="ChEBI" id="CHEBI:142516"/>
        <dbReference type="EC" id="2.7.7.108"/>
    </reaction>
</comment>
<evidence type="ECO:0000256" key="5">
    <source>
        <dbReference type="ARBA" id="ARBA00022741"/>
    </source>
</evidence>
<evidence type="ECO:0000256" key="3">
    <source>
        <dbReference type="ARBA" id="ARBA00022695"/>
    </source>
</evidence>
<keyword evidence="7 8" id="KW-0460">Magnesium</keyword>
<evidence type="ECO:0000256" key="7">
    <source>
        <dbReference type="ARBA" id="ARBA00022842"/>
    </source>
</evidence>
<proteinExistence type="inferred from homology"/>
<dbReference type="EMBL" id="VRZA01000003">
    <property type="protein sequence ID" value="TXS94093.1"/>
    <property type="molecule type" value="Genomic_DNA"/>
</dbReference>
<dbReference type="RefSeq" id="WP_148068435.1">
    <property type="nucleotide sequence ID" value="NZ_VRZA01000003.1"/>
</dbReference>
<dbReference type="PANTHER" id="PTHR32057">
    <property type="entry name" value="PROTEIN ADENYLYLTRANSFERASE SELO, MITOCHONDRIAL"/>
    <property type="match status" value="1"/>
</dbReference>
<reference evidence="9 10" key="1">
    <citation type="submission" date="2019-08" db="EMBL/GenBank/DDBJ databases">
        <title>Parahaliea maris sp. nov., isolated from the surface seawater.</title>
        <authorList>
            <person name="Liu Y."/>
        </authorList>
    </citation>
    <scope>NUCLEOTIDE SEQUENCE [LARGE SCALE GENOMIC DNA]</scope>
    <source>
        <strain evidence="9 10">HSLHS9</strain>
    </source>
</reference>
<keyword evidence="5 8" id="KW-0547">Nucleotide-binding</keyword>
<feature type="active site" description="Proton acceptor" evidence="8">
    <location>
        <position position="252"/>
    </location>
</feature>
<feature type="binding site" evidence="8">
    <location>
        <position position="262"/>
    </location>
    <ligand>
        <name>Mg(2+)</name>
        <dbReference type="ChEBI" id="CHEBI:18420"/>
    </ligand>
</feature>
<dbReference type="GO" id="GO:0005524">
    <property type="term" value="F:ATP binding"/>
    <property type="evidence" value="ECO:0007669"/>
    <property type="project" value="UniProtKB-UniRule"/>
</dbReference>
<dbReference type="InterPro" id="IPR003846">
    <property type="entry name" value="SelO"/>
</dbReference>
<evidence type="ECO:0000256" key="6">
    <source>
        <dbReference type="ARBA" id="ARBA00022840"/>
    </source>
</evidence>
<feature type="binding site" evidence="8">
    <location>
        <position position="262"/>
    </location>
    <ligand>
        <name>ATP</name>
        <dbReference type="ChEBI" id="CHEBI:30616"/>
    </ligand>
</feature>
<comment type="catalytic activity">
    <reaction evidence="8">
        <text>L-tyrosyl-[protein] + UTP = O-(5'-uridylyl)-L-tyrosyl-[protein] + diphosphate</text>
        <dbReference type="Rhea" id="RHEA:83887"/>
        <dbReference type="Rhea" id="RHEA-COMP:10136"/>
        <dbReference type="Rhea" id="RHEA-COMP:20238"/>
        <dbReference type="ChEBI" id="CHEBI:33019"/>
        <dbReference type="ChEBI" id="CHEBI:46398"/>
        <dbReference type="ChEBI" id="CHEBI:46858"/>
        <dbReference type="ChEBI" id="CHEBI:90602"/>
    </reaction>
</comment>
<feature type="binding site" evidence="8">
    <location>
        <position position="126"/>
    </location>
    <ligand>
        <name>ATP</name>
        <dbReference type="ChEBI" id="CHEBI:30616"/>
    </ligand>
</feature>
<evidence type="ECO:0000313" key="10">
    <source>
        <dbReference type="Proteomes" id="UP000321039"/>
    </source>
</evidence>
<evidence type="ECO:0000256" key="4">
    <source>
        <dbReference type="ARBA" id="ARBA00022723"/>
    </source>
</evidence>
<feature type="binding site" evidence="8">
    <location>
        <position position="90"/>
    </location>
    <ligand>
        <name>ATP</name>
        <dbReference type="ChEBI" id="CHEBI:30616"/>
    </ligand>
</feature>
<organism evidence="9 10">
    <name type="scientific">Parahaliea maris</name>
    <dbReference type="NCBI Taxonomy" id="2716870"/>
    <lineage>
        <taxon>Bacteria</taxon>
        <taxon>Pseudomonadati</taxon>
        <taxon>Pseudomonadota</taxon>
        <taxon>Gammaproteobacteria</taxon>
        <taxon>Cellvibrionales</taxon>
        <taxon>Halieaceae</taxon>
        <taxon>Parahaliea</taxon>
    </lineage>
</organism>
<comment type="similarity">
    <text evidence="1 8">Belongs to the SELO family.</text>
</comment>
<keyword evidence="8" id="KW-0464">Manganese</keyword>
<dbReference type="NCBIfam" id="NF000658">
    <property type="entry name" value="PRK00029.1"/>
    <property type="match status" value="1"/>
</dbReference>
<dbReference type="GO" id="GO:0070733">
    <property type="term" value="F:AMPylase activity"/>
    <property type="evidence" value="ECO:0007669"/>
    <property type="project" value="UniProtKB-EC"/>
</dbReference>
<feature type="binding site" evidence="8">
    <location>
        <position position="183"/>
    </location>
    <ligand>
        <name>ATP</name>
        <dbReference type="ChEBI" id="CHEBI:30616"/>
    </ligand>
</feature>
<dbReference type="GO" id="GO:0030145">
    <property type="term" value="F:manganese ion binding"/>
    <property type="evidence" value="ECO:0007669"/>
    <property type="project" value="UniProtKB-UniRule"/>
</dbReference>
<keyword evidence="3 8" id="KW-0548">Nucleotidyltransferase</keyword>
<comment type="function">
    <text evidence="8">Nucleotidyltransferase involved in the post-translational modification of proteins. It can catalyze the addition of adenosine monophosphate (AMP) or uridine monophosphate (UMP) to a protein, resulting in modifications known as AMPylation and UMPylation.</text>
</comment>
<keyword evidence="6 8" id="KW-0067">ATP-binding</keyword>
<feature type="binding site" evidence="8">
    <location>
        <position position="92"/>
    </location>
    <ligand>
        <name>ATP</name>
        <dbReference type="ChEBI" id="CHEBI:30616"/>
    </ligand>
</feature>
<evidence type="ECO:0000256" key="1">
    <source>
        <dbReference type="ARBA" id="ARBA00009747"/>
    </source>
</evidence>
<comment type="caution">
    <text evidence="9">The sequence shown here is derived from an EMBL/GenBank/DDBJ whole genome shotgun (WGS) entry which is preliminary data.</text>
</comment>
<evidence type="ECO:0000256" key="8">
    <source>
        <dbReference type="HAMAP-Rule" id="MF_00692"/>
    </source>
</evidence>
<dbReference type="GO" id="GO:0000287">
    <property type="term" value="F:magnesium ion binding"/>
    <property type="evidence" value="ECO:0007669"/>
    <property type="project" value="UniProtKB-UniRule"/>
</dbReference>
<accession>A0A5C8ZZQ8</accession>